<dbReference type="InterPro" id="IPR036866">
    <property type="entry name" value="RibonucZ/Hydroxyglut_hydro"/>
</dbReference>
<gene>
    <name evidence="7" type="ORF">CBF32_02120</name>
</gene>
<dbReference type="Gene3D" id="3.60.15.10">
    <property type="entry name" value="Ribonuclease Z/Hydroxyacylglutathione hydrolase-like"/>
    <property type="match status" value="1"/>
</dbReference>
<dbReference type="InterPro" id="IPR001279">
    <property type="entry name" value="Metallo-B-lactamas"/>
</dbReference>
<dbReference type="PANTHER" id="PTHR46233:SF3">
    <property type="entry name" value="HYDROXYACYLGLUTATHIONE HYDROLASE GLOC"/>
    <property type="match status" value="1"/>
</dbReference>
<evidence type="ECO:0000256" key="5">
    <source>
        <dbReference type="SAM" id="MobiDB-lite"/>
    </source>
</evidence>
<dbReference type="Pfam" id="PF00753">
    <property type="entry name" value="Lactamase_B"/>
    <property type="match status" value="1"/>
</dbReference>
<name>A0A369B3B7_9ENTE</name>
<dbReference type="InterPro" id="IPR051453">
    <property type="entry name" value="MBL_Glyoxalase_II"/>
</dbReference>
<evidence type="ECO:0000313" key="8">
    <source>
        <dbReference type="Proteomes" id="UP000288197"/>
    </source>
</evidence>
<dbReference type="GO" id="GO:0016787">
    <property type="term" value="F:hydrolase activity"/>
    <property type="evidence" value="ECO:0007669"/>
    <property type="project" value="UniProtKB-KW"/>
</dbReference>
<comment type="cofactor">
    <cofactor evidence="1">
        <name>Zn(2+)</name>
        <dbReference type="ChEBI" id="CHEBI:29105"/>
    </cofactor>
</comment>
<dbReference type="EMBL" id="NGJX01000002">
    <property type="protein sequence ID" value="RSU04193.1"/>
    <property type="molecule type" value="Genomic_DNA"/>
</dbReference>
<evidence type="ECO:0000256" key="2">
    <source>
        <dbReference type="ARBA" id="ARBA00022723"/>
    </source>
</evidence>
<proteinExistence type="predicted"/>
<dbReference type="GO" id="GO:0046872">
    <property type="term" value="F:metal ion binding"/>
    <property type="evidence" value="ECO:0007669"/>
    <property type="project" value="UniProtKB-KW"/>
</dbReference>
<evidence type="ECO:0000256" key="3">
    <source>
        <dbReference type="ARBA" id="ARBA00022801"/>
    </source>
</evidence>
<evidence type="ECO:0000256" key="1">
    <source>
        <dbReference type="ARBA" id="ARBA00001947"/>
    </source>
</evidence>
<keyword evidence="3 7" id="KW-0378">Hydrolase</keyword>
<dbReference type="AlphaFoldDB" id="A0A369B3B7"/>
<reference evidence="7 8" key="1">
    <citation type="submission" date="2017-05" db="EMBL/GenBank/DDBJ databases">
        <title>Vagococcus spp. assemblies.</title>
        <authorList>
            <person name="Gulvik C.A."/>
        </authorList>
    </citation>
    <scope>NUCLEOTIDE SEQUENCE [LARGE SCALE GENOMIC DNA]</scope>
    <source>
        <strain evidence="7 8">NCFB 2497</strain>
    </source>
</reference>
<dbReference type="OrthoDB" id="9802248at2"/>
<dbReference type="Proteomes" id="UP000288197">
    <property type="component" value="Unassembled WGS sequence"/>
</dbReference>
<keyword evidence="2" id="KW-0479">Metal-binding</keyword>
<organism evidence="7 8">
    <name type="scientific">Vagococcus fluvialis</name>
    <dbReference type="NCBI Taxonomy" id="2738"/>
    <lineage>
        <taxon>Bacteria</taxon>
        <taxon>Bacillati</taxon>
        <taxon>Bacillota</taxon>
        <taxon>Bacilli</taxon>
        <taxon>Lactobacillales</taxon>
        <taxon>Enterococcaceae</taxon>
        <taxon>Vagococcus</taxon>
    </lineage>
</organism>
<sequence length="209" mass="23267">MLKVKQIITGPIQENCYLIYNDQYALIVDPGADAHVIKEHVATLGVIPVAVLITHAHYDHIGALEEIRSEYNIPVYISPIEQDWLTDPMLNLSGLGRHDDIANVVCRPAEFEFTNYDSYTLGDMTFKVVPTPGHSPGSVSFIFDDFVVTGDALFRGSVGRSDLPMGDGAQLLDGIKKELFTLPETYRAYPGHGPQTTIRREKETNPFFN</sequence>
<keyword evidence="4" id="KW-0862">Zinc</keyword>
<keyword evidence="8" id="KW-1185">Reference proteome</keyword>
<dbReference type="SMART" id="SM00849">
    <property type="entry name" value="Lactamase_B"/>
    <property type="match status" value="1"/>
</dbReference>
<dbReference type="PANTHER" id="PTHR46233">
    <property type="entry name" value="HYDROXYACYLGLUTATHIONE HYDROLASE GLOC"/>
    <property type="match status" value="1"/>
</dbReference>
<feature type="region of interest" description="Disordered" evidence="5">
    <location>
        <begin position="190"/>
        <end position="209"/>
    </location>
</feature>
<dbReference type="SUPFAM" id="SSF56281">
    <property type="entry name" value="Metallo-hydrolase/oxidoreductase"/>
    <property type="match status" value="1"/>
</dbReference>
<dbReference type="GeneID" id="63145257"/>
<protein>
    <submittedName>
        <fullName evidence="7">MBL fold metallo-hydrolase</fullName>
    </submittedName>
</protein>
<evidence type="ECO:0000313" key="7">
    <source>
        <dbReference type="EMBL" id="RSU04193.1"/>
    </source>
</evidence>
<dbReference type="CDD" id="cd06262">
    <property type="entry name" value="metallo-hydrolase-like_MBL-fold"/>
    <property type="match status" value="1"/>
</dbReference>
<feature type="domain" description="Metallo-beta-lactamase" evidence="6">
    <location>
        <begin position="13"/>
        <end position="192"/>
    </location>
</feature>
<evidence type="ECO:0000259" key="6">
    <source>
        <dbReference type="SMART" id="SM00849"/>
    </source>
</evidence>
<dbReference type="RefSeq" id="WP_114288571.1">
    <property type="nucleotide sequence ID" value="NZ_CP122523.1"/>
</dbReference>
<comment type="caution">
    <text evidence="7">The sequence shown here is derived from an EMBL/GenBank/DDBJ whole genome shotgun (WGS) entry which is preliminary data.</text>
</comment>
<evidence type="ECO:0000256" key="4">
    <source>
        <dbReference type="ARBA" id="ARBA00022833"/>
    </source>
</evidence>
<feature type="compositionally biased region" description="Basic and acidic residues" evidence="5">
    <location>
        <begin position="198"/>
        <end position="209"/>
    </location>
</feature>
<accession>A0A369B3B7</accession>